<keyword evidence="2" id="KW-0812">Transmembrane</keyword>
<evidence type="ECO:0000256" key="1">
    <source>
        <dbReference type="SAM" id="MobiDB-lite"/>
    </source>
</evidence>
<evidence type="ECO:0000256" key="2">
    <source>
        <dbReference type="SAM" id="Phobius"/>
    </source>
</evidence>
<proteinExistence type="predicted"/>
<sequence length="211" mass="24158">MDVRHRNSYGSINLSFDQFQNKESVIYIGCSGLLAIVVIILLTYICYKKTRKKTALENAESKNGNETASEEKHVFHWTSDKNNIGENVYDEIDDNFLCDIKTNEEKEVLADEDDDSSQSTKDVNDGYLNPYQPIISTEVDVHQYSSVRNEENDSTTSDENQRNSGYLHPYQSLKTSISEIKHEYTGLETNGYRYTRNQHGEEIIATEMGSQ</sequence>
<dbReference type="AlphaFoldDB" id="A0A6J8C9A2"/>
<keyword evidence="2" id="KW-1133">Transmembrane helix</keyword>
<organism evidence="3 4">
    <name type="scientific">Mytilus coruscus</name>
    <name type="common">Sea mussel</name>
    <dbReference type="NCBI Taxonomy" id="42192"/>
    <lineage>
        <taxon>Eukaryota</taxon>
        <taxon>Metazoa</taxon>
        <taxon>Spiralia</taxon>
        <taxon>Lophotrochozoa</taxon>
        <taxon>Mollusca</taxon>
        <taxon>Bivalvia</taxon>
        <taxon>Autobranchia</taxon>
        <taxon>Pteriomorphia</taxon>
        <taxon>Mytilida</taxon>
        <taxon>Mytiloidea</taxon>
        <taxon>Mytilidae</taxon>
        <taxon>Mytilinae</taxon>
        <taxon>Mytilus</taxon>
    </lineage>
</organism>
<dbReference type="EMBL" id="CACVKT020004908">
    <property type="protein sequence ID" value="CAC5392121.1"/>
    <property type="molecule type" value="Genomic_DNA"/>
</dbReference>
<feature type="region of interest" description="Disordered" evidence="1">
    <location>
        <begin position="107"/>
        <end position="129"/>
    </location>
</feature>
<accession>A0A6J8C9A2</accession>
<name>A0A6J8C9A2_MYTCO</name>
<reference evidence="3 4" key="1">
    <citation type="submission" date="2020-06" db="EMBL/GenBank/DDBJ databases">
        <authorList>
            <person name="Li R."/>
            <person name="Bekaert M."/>
        </authorList>
    </citation>
    <scope>NUCLEOTIDE SEQUENCE [LARGE SCALE GENOMIC DNA]</scope>
    <source>
        <strain evidence="4">wild</strain>
    </source>
</reference>
<evidence type="ECO:0000313" key="4">
    <source>
        <dbReference type="Proteomes" id="UP000507470"/>
    </source>
</evidence>
<evidence type="ECO:0000313" key="3">
    <source>
        <dbReference type="EMBL" id="CAC5392121.1"/>
    </source>
</evidence>
<gene>
    <name evidence="3" type="ORF">MCOR_27077</name>
</gene>
<feature type="transmembrane region" description="Helical" evidence="2">
    <location>
        <begin position="25"/>
        <end position="47"/>
    </location>
</feature>
<protein>
    <submittedName>
        <fullName evidence="3">Uncharacterized protein</fullName>
    </submittedName>
</protein>
<dbReference type="OrthoDB" id="6184428at2759"/>
<keyword evidence="2" id="KW-0472">Membrane</keyword>
<keyword evidence="4" id="KW-1185">Reference proteome</keyword>
<feature type="compositionally biased region" description="Polar residues" evidence="1">
    <location>
        <begin position="154"/>
        <end position="164"/>
    </location>
</feature>
<dbReference type="Proteomes" id="UP000507470">
    <property type="component" value="Unassembled WGS sequence"/>
</dbReference>
<feature type="region of interest" description="Disordered" evidence="1">
    <location>
        <begin position="144"/>
        <end position="166"/>
    </location>
</feature>